<evidence type="ECO:0000259" key="4">
    <source>
        <dbReference type="PROSITE" id="PS01124"/>
    </source>
</evidence>
<evidence type="ECO:0000256" key="1">
    <source>
        <dbReference type="ARBA" id="ARBA00023015"/>
    </source>
</evidence>
<dbReference type="GO" id="GO:0043565">
    <property type="term" value="F:sequence-specific DNA binding"/>
    <property type="evidence" value="ECO:0007669"/>
    <property type="project" value="InterPro"/>
</dbReference>
<organism evidence="5 6">
    <name type="scientific">Epilithonimonas hungarica</name>
    <dbReference type="NCBI Taxonomy" id="454006"/>
    <lineage>
        <taxon>Bacteria</taxon>
        <taxon>Pseudomonadati</taxon>
        <taxon>Bacteroidota</taxon>
        <taxon>Flavobacteriia</taxon>
        <taxon>Flavobacteriales</taxon>
        <taxon>Weeksellaceae</taxon>
        <taxon>Chryseobacterium group</taxon>
        <taxon>Epilithonimonas</taxon>
    </lineage>
</organism>
<evidence type="ECO:0000313" key="5">
    <source>
        <dbReference type="EMBL" id="SDG19807.1"/>
    </source>
</evidence>
<dbReference type="PANTHER" id="PTHR43280">
    <property type="entry name" value="ARAC-FAMILY TRANSCRIPTIONAL REGULATOR"/>
    <property type="match status" value="1"/>
</dbReference>
<dbReference type="InterPro" id="IPR018060">
    <property type="entry name" value="HTH_AraC"/>
</dbReference>
<dbReference type="Gene3D" id="1.10.10.60">
    <property type="entry name" value="Homeodomain-like"/>
    <property type="match status" value="2"/>
</dbReference>
<protein>
    <submittedName>
        <fullName evidence="5">AraC-type DNA-binding protein</fullName>
    </submittedName>
</protein>
<dbReference type="PROSITE" id="PS01124">
    <property type="entry name" value="HTH_ARAC_FAMILY_2"/>
    <property type="match status" value="1"/>
</dbReference>
<evidence type="ECO:0000313" key="6">
    <source>
        <dbReference type="Proteomes" id="UP000199203"/>
    </source>
</evidence>
<dbReference type="EMBL" id="FNBH01000003">
    <property type="protein sequence ID" value="SDG19807.1"/>
    <property type="molecule type" value="Genomic_DNA"/>
</dbReference>
<dbReference type="GO" id="GO:0003700">
    <property type="term" value="F:DNA-binding transcription factor activity"/>
    <property type="evidence" value="ECO:0007669"/>
    <property type="project" value="InterPro"/>
</dbReference>
<sequence>MKKENTPHIVRSISELHNFFGLREPRHPMISIFHFEDISNHALENLENFVLEFYWIAVKQNCPGKVKYGQGFYDFDEGVMSFVSPKQLLSYIRSDDAMPEGLCLCFHPDFLLGYNLSGTIKEYGFFAYEINEALHLSKQEEDLVVGILHQMQTEFNTNIDQFSQDVIMAQLELLLQYSKRFYNRQFLTRKPANSELQTRLEAILNDYFRDTNKLSKGLPTVQYVAQQLHVSSNYLSDMLRGTTGQTTQQFIQDKLIEKAKELLSITSLSINEIAYQLGFEYAPSFYKLFKNKTRQTPLEYRNTLLNPN</sequence>
<dbReference type="Pfam" id="PF12833">
    <property type="entry name" value="HTH_18"/>
    <property type="match status" value="1"/>
</dbReference>
<gene>
    <name evidence="5" type="ORF">SAMN05421825_2915</name>
</gene>
<reference evidence="6" key="1">
    <citation type="submission" date="2016-10" db="EMBL/GenBank/DDBJ databases">
        <authorList>
            <person name="Varghese N."/>
            <person name="Submissions S."/>
        </authorList>
    </citation>
    <scope>NUCLEOTIDE SEQUENCE [LARGE SCALE GENOMIC DNA]</scope>
    <source>
        <strain evidence="6">DSM 19684</strain>
    </source>
</reference>
<dbReference type="Proteomes" id="UP000199203">
    <property type="component" value="Unassembled WGS sequence"/>
</dbReference>
<keyword evidence="2 5" id="KW-0238">DNA-binding</keyword>
<dbReference type="AlphaFoldDB" id="A0A1G7S9S8"/>
<dbReference type="PANTHER" id="PTHR43280:SF32">
    <property type="entry name" value="TRANSCRIPTIONAL REGULATORY PROTEIN"/>
    <property type="match status" value="1"/>
</dbReference>
<dbReference type="OrthoDB" id="2600165at2"/>
<dbReference type="STRING" id="454006.SAMN05421825_2915"/>
<feature type="domain" description="HTH araC/xylS-type" evidence="4">
    <location>
        <begin position="198"/>
        <end position="303"/>
    </location>
</feature>
<dbReference type="InterPro" id="IPR009057">
    <property type="entry name" value="Homeodomain-like_sf"/>
</dbReference>
<dbReference type="SUPFAM" id="SSF46689">
    <property type="entry name" value="Homeodomain-like"/>
    <property type="match status" value="1"/>
</dbReference>
<name>A0A1G7S9S8_9FLAO</name>
<keyword evidence="1" id="KW-0805">Transcription regulation</keyword>
<accession>A0A1G7S9S8</accession>
<evidence type="ECO:0000256" key="2">
    <source>
        <dbReference type="ARBA" id="ARBA00023125"/>
    </source>
</evidence>
<keyword evidence="3" id="KW-0804">Transcription</keyword>
<proteinExistence type="predicted"/>
<evidence type="ECO:0000256" key="3">
    <source>
        <dbReference type="ARBA" id="ARBA00023163"/>
    </source>
</evidence>
<keyword evidence="6" id="KW-1185">Reference proteome</keyword>
<dbReference type="SMART" id="SM00342">
    <property type="entry name" value="HTH_ARAC"/>
    <property type="match status" value="1"/>
</dbReference>